<evidence type="ECO:0000256" key="2">
    <source>
        <dbReference type="ARBA" id="ARBA00022679"/>
    </source>
</evidence>
<dbReference type="PANTHER" id="PTHR34136:SF1">
    <property type="entry name" value="UDP-N-ACETYL-D-MANNOSAMINURONIC ACID TRANSFERASE"/>
    <property type="match status" value="1"/>
</dbReference>
<dbReference type="EC" id="2.4.1.187" evidence="4"/>
<dbReference type="NCBIfam" id="TIGR00696">
    <property type="entry name" value="wecG_tagA_cpsF"/>
    <property type="match status" value="1"/>
</dbReference>
<dbReference type="GO" id="GO:0047244">
    <property type="term" value="F:N-acetylglucosaminyldiphosphoundecaprenol N-acetyl-beta-D-mannosaminyltransferase activity"/>
    <property type="evidence" value="ECO:0007669"/>
    <property type="project" value="UniProtKB-EC"/>
</dbReference>
<gene>
    <name evidence="4" type="ORF">HNQ39_001772</name>
</gene>
<organism evidence="4 5">
    <name type="scientific">Armatimonas rosea</name>
    <dbReference type="NCBI Taxonomy" id="685828"/>
    <lineage>
        <taxon>Bacteria</taxon>
        <taxon>Bacillati</taxon>
        <taxon>Armatimonadota</taxon>
        <taxon>Armatimonadia</taxon>
        <taxon>Armatimonadales</taxon>
        <taxon>Armatimonadaceae</taxon>
        <taxon>Armatimonas</taxon>
    </lineage>
</organism>
<dbReference type="Proteomes" id="UP000520814">
    <property type="component" value="Unassembled WGS sequence"/>
</dbReference>
<evidence type="ECO:0000313" key="5">
    <source>
        <dbReference type="Proteomes" id="UP000520814"/>
    </source>
</evidence>
<dbReference type="Pfam" id="PF03808">
    <property type="entry name" value="Glyco_tran_WecG"/>
    <property type="match status" value="1"/>
</dbReference>
<dbReference type="InterPro" id="IPR004629">
    <property type="entry name" value="WecG_TagA_CpsF"/>
</dbReference>
<dbReference type="AlphaFoldDB" id="A0A7W9W6B3"/>
<dbReference type="Pfam" id="PF02397">
    <property type="entry name" value="Bac_transf"/>
    <property type="match status" value="1"/>
</dbReference>
<evidence type="ECO:0000259" key="3">
    <source>
        <dbReference type="Pfam" id="PF02397"/>
    </source>
</evidence>
<sequence length="463" mass="51698">MLETKDEISLEQLCGKFSPQGILQQRFQHRRRVMARVLAPSQWLEAKRATDLALAAALLVPSLPLFALLRLFCGPVQRTTRVGRWAETFSEYSFDPKRARVFSRLPCLLNILAGQMSFVGPRATIPGELTPNQRTVRRRYDVRPGLLCTWWIRQRANIGYDGESLADAEYAENPTLAGDVAIALRAIPAAFYGEAVEEVPEKVSLLDIPVDNLAMTEAVEVLVDLTDSYRTQQVAFVNADCANISFKNDDYRKTLQEDADMVLADGIGMKLAGNVLKRPIKQNVNGTDLFPRLCAELENTGKGLFLLGAKPGVAEAVANWVRENHPGMLISGVQHGYFSADEEPAVLEKIASSGASLLLVAFGAPRQDQWIAAHKHELGSVKVAIGVGGLFDFFSGEKQRAPLWLREMGMEWAFRLYLEPARLWKRYVVGNGLFLMRVLWWRITHRGGESVAMGQGWTEERRV</sequence>
<proteinExistence type="predicted"/>
<keyword evidence="1 4" id="KW-0328">Glycosyltransferase</keyword>
<dbReference type="PANTHER" id="PTHR34136">
    <property type="match status" value="1"/>
</dbReference>
<accession>A0A7W9W6B3</accession>
<keyword evidence="2 4" id="KW-0808">Transferase</keyword>
<dbReference type="RefSeq" id="WP_184194076.1">
    <property type="nucleotide sequence ID" value="NZ_JACHGW010000002.1"/>
</dbReference>
<keyword evidence="5" id="KW-1185">Reference proteome</keyword>
<evidence type="ECO:0000313" key="4">
    <source>
        <dbReference type="EMBL" id="MBB6049981.1"/>
    </source>
</evidence>
<protein>
    <submittedName>
        <fullName evidence="4">N-acetylglucosaminyldiphosphoundecaprenol N-acetyl-beta-D-mannosaminyltransferase</fullName>
        <ecNumber evidence="4">2.4.1.187</ecNumber>
    </submittedName>
</protein>
<comment type="caution">
    <text evidence="4">The sequence shown here is derived from an EMBL/GenBank/DDBJ whole genome shotgun (WGS) entry which is preliminary data.</text>
</comment>
<dbReference type="CDD" id="cd06533">
    <property type="entry name" value="Glyco_transf_WecG_TagA"/>
    <property type="match status" value="1"/>
</dbReference>
<feature type="domain" description="Bacterial sugar transferase" evidence="3">
    <location>
        <begin position="103"/>
        <end position="190"/>
    </location>
</feature>
<name>A0A7W9W6B3_ARMRO</name>
<evidence type="ECO:0000256" key="1">
    <source>
        <dbReference type="ARBA" id="ARBA00022676"/>
    </source>
</evidence>
<dbReference type="InterPro" id="IPR003362">
    <property type="entry name" value="Bact_transf"/>
</dbReference>
<reference evidence="4 5" key="1">
    <citation type="submission" date="2020-08" db="EMBL/GenBank/DDBJ databases">
        <title>Genomic Encyclopedia of Type Strains, Phase IV (KMG-IV): sequencing the most valuable type-strain genomes for metagenomic binning, comparative biology and taxonomic classification.</title>
        <authorList>
            <person name="Goeker M."/>
        </authorList>
    </citation>
    <scope>NUCLEOTIDE SEQUENCE [LARGE SCALE GENOMIC DNA]</scope>
    <source>
        <strain evidence="4 5">DSM 23562</strain>
    </source>
</reference>
<dbReference type="EMBL" id="JACHGW010000002">
    <property type="protein sequence ID" value="MBB6049981.1"/>
    <property type="molecule type" value="Genomic_DNA"/>
</dbReference>